<accession>A0A1D1UP92</accession>
<gene>
    <name evidence="1" type="primary">RvY_02656-1</name>
    <name evidence="1" type="synonym">RvY_02656.1</name>
    <name evidence="1" type="ORF">RvY_02656</name>
</gene>
<dbReference type="AlphaFoldDB" id="A0A1D1UP92"/>
<comment type="caution">
    <text evidence="1">The sequence shown here is derived from an EMBL/GenBank/DDBJ whole genome shotgun (WGS) entry which is preliminary data.</text>
</comment>
<name>A0A1D1UP92_RAMVA</name>
<organism evidence="1 2">
    <name type="scientific">Ramazzottius varieornatus</name>
    <name type="common">Water bear</name>
    <name type="synonym">Tardigrade</name>
    <dbReference type="NCBI Taxonomy" id="947166"/>
    <lineage>
        <taxon>Eukaryota</taxon>
        <taxon>Metazoa</taxon>
        <taxon>Ecdysozoa</taxon>
        <taxon>Tardigrada</taxon>
        <taxon>Eutardigrada</taxon>
        <taxon>Parachela</taxon>
        <taxon>Hypsibioidea</taxon>
        <taxon>Ramazzottiidae</taxon>
        <taxon>Ramazzottius</taxon>
    </lineage>
</organism>
<dbReference type="Proteomes" id="UP000186922">
    <property type="component" value="Unassembled WGS sequence"/>
</dbReference>
<dbReference type="EMBL" id="BDGG01000001">
    <property type="protein sequence ID" value="GAU90205.1"/>
    <property type="molecule type" value="Genomic_DNA"/>
</dbReference>
<proteinExistence type="predicted"/>
<evidence type="ECO:0000313" key="2">
    <source>
        <dbReference type="Proteomes" id="UP000186922"/>
    </source>
</evidence>
<keyword evidence="2" id="KW-1185">Reference proteome</keyword>
<sequence>MCEVEEGAGFDAAEDQECVLERRLCCAEVKYPGKRKSLVEDRDKGYEEHGEHWLPPKSLFERFDGYAHTVHPHWSAAVHAGKVDPEGEAQLAREANRRNAQCPVPPFSVLRSLANCFCRQCASAAHDGGRPSEGIRPR</sequence>
<evidence type="ECO:0000313" key="1">
    <source>
        <dbReference type="EMBL" id="GAU90205.1"/>
    </source>
</evidence>
<reference evidence="1 2" key="1">
    <citation type="journal article" date="2016" name="Nat. Commun.">
        <title>Extremotolerant tardigrade genome and improved radiotolerance of human cultured cells by tardigrade-unique protein.</title>
        <authorList>
            <person name="Hashimoto T."/>
            <person name="Horikawa D.D."/>
            <person name="Saito Y."/>
            <person name="Kuwahara H."/>
            <person name="Kozuka-Hata H."/>
            <person name="Shin-I T."/>
            <person name="Minakuchi Y."/>
            <person name="Ohishi K."/>
            <person name="Motoyama A."/>
            <person name="Aizu T."/>
            <person name="Enomoto A."/>
            <person name="Kondo K."/>
            <person name="Tanaka S."/>
            <person name="Hara Y."/>
            <person name="Koshikawa S."/>
            <person name="Sagara H."/>
            <person name="Miura T."/>
            <person name="Yokobori S."/>
            <person name="Miyagawa K."/>
            <person name="Suzuki Y."/>
            <person name="Kubo T."/>
            <person name="Oyama M."/>
            <person name="Kohara Y."/>
            <person name="Fujiyama A."/>
            <person name="Arakawa K."/>
            <person name="Katayama T."/>
            <person name="Toyoda A."/>
            <person name="Kunieda T."/>
        </authorList>
    </citation>
    <scope>NUCLEOTIDE SEQUENCE [LARGE SCALE GENOMIC DNA]</scope>
    <source>
        <strain evidence="1 2">YOKOZUNA-1</strain>
    </source>
</reference>
<protein>
    <submittedName>
        <fullName evidence="1">Uncharacterized protein</fullName>
    </submittedName>
</protein>